<evidence type="ECO:0000256" key="8">
    <source>
        <dbReference type="ARBA" id="ARBA00022989"/>
    </source>
</evidence>
<dbReference type="Pfam" id="PF03901">
    <property type="entry name" value="Glyco_transf_22"/>
    <property type="match status" value="1"/>
</dbReference>
<feature type="transmembrane region" description="Helical" evidence="10">
    <location>
        <begin position="362"/>
        <end position="382"/>
    </location>
</feature>
<dbReference type="PANTHER" id="PTHR22760:SF2">
    <property type="entry name" value="ALPHA-1,2-MANNOSYLTRANSFERASE ALG9"/>
    <property type="match status" value="1"/>
</dbReference>
<feature type="transmembrane region" description="Helical" evidence="10">
    <location>
        <begin position="292"/>
        <end position="309"/>
    </location>
</feature>
<reference evidence="11" key="1">
    <citation type="submission" date="2021-02" db="EMBL/GenBank/DDBJ databases">
        <title>First Annotated Genome of the Yellow-green Alga Tribonema minus.</title>
        <authorList>
            <person name="Mahan K.M."/>
        </authorList>
    </citation>
    <scope>NUCLEOTIDE SEQUENCE</scope>
    <source>
        <strain evidence="11">UTEX B ZZ1240</strain>
    </source>
</reference>
<dbReference type="AlphaFoldDB" id="A0A835YXB7"/>
<evidence type="ECO:0000256" key="5">
    <source>
        <dbReference type="ARBA" id="ARBA00022679"/>
    </source>
</evidence>
<dbReference type="GO" id="GO:0005789">
    <property type="term" value="C:endoplasmic reticulum membrane"/>
    <property type="evidence" value="ECO:0007669"/>
    <property type="project" value="UniProtKB-SubCell"/>
</dbReference>
<feature type="transmembrane region" description="Helical" evidence="10">
    <location>
        <begin position="41"/>
        <end position="63"/>
    </location>
</feature>
<dbReference type="Proteomes" id="UP000664859">
    <property type="component" value="Unassembled WGS sequence"/>
</dbReference>
<dbReference type="GO" id="GO:0006487">
    <property type="term" value="P:protein N-linked glycosylation"/>
    <property type="evidence" value="ECO:0007669"/>
    <property type="project" value="TreeGrafter"/>
</dbReference>
<dbReference type="UniPathway" id="UPA00378"/>
<name>A0A835YXB7_9STRA</name>
<dbReference type="EMBL" id="JAFCMP010000516">
    <property type="protein sequence ID" value="KAG5178323.1"/>
    <property type="molecule type" value="Genomic_DNA"/>
</dbReference>
<feature type="transmembrane region" description="Helical" evidence="10">
    <location>
        <begin position="250"/>
        <end position="271"/>
    </location>
</feature>
<evidence type="ECO:0000256" key="1">
    <source>
        <dbReference type="ARBA" id="ARBA00004477"/>
    </source>
</evidence>
<keyword evidence="12" id="KW-1185">Reference proteome</keyword>
<comment type="caution">
    <text evidence="11">The sequence shown here is derived from an EMBL/GenBank/DDBJ whole genome shotgun (WGS) entry which is preliminary data.</text>
</comment>
<gene>
    <name evidence="11" type="ORF">JKP88DRAFT_270564</name>
</gene>
<feature type="transmembrane region" description="Helical" evidence="10">
    <location>
        <begin position="101"/>
        <end position="122"/>
    </location>
</feature>
<comment type="similarity">
    <text evidence="3 10">Belongs to the glycosyltransferase 22 family.</text>
</comment>
<keyword evidence="5 11" id="KW-0808">Transferase</keyword>
<keyword evidence="7 10" id="KW-0256">Endoplasmic reticulum</keyword>
<comment type="pathway">
    <text evidence="2">Protein modification; protein glycosylation.</text>
</comment>
<dbReference type="OrthoDB" id="497541at2759"/>
<evidence type="ECO:0000256" key="3">
    <source>
        <dbReference type="ARBA" id="ARBA00007063"/>
    </source>
</evidence>
<keyword evidence="8 10" id="KW-1133">Transmembrane helix</keyword>
<evidence type="ECO:0000313" key="11">
    <source>
        <dbReference type="EMBL" id="KAG5178323.1"/>
    </source>
</evidence>
<dbReference type="PANTHER" id="PTHR22760">
    <property type="entry name" value="GLYCOSYLTRANSFERASE"/>
    <property type="match status" value="1"/>
</dbReference>
<dbReference type="EC" id="2.4.1.-" evidence="10"/>
<feature type="transmembrane region" description="Helical" evidence="10">
    <location>
        <begin position="69"/>
        <end position="89"/>
    </location>
</feature>
<feature type="transmembrane region" description="Helical" evidence="10">
    <location>
        <begin position="187"/>
        <end position="208"/>
    </location>
</feature>
<evidence type="ECO:0000256" key="6">
    <source>
        <dbReference type="ARBA" id="ARBA00022692"/>
    </source>
</evidence>
<keyword evidence="4 10" id="KW-0328">Glycosyltransferase</keyword>
<protein>
    <recommendedName>
        <fullName evidence="10">Mannosyltransferase</fullName>
        <ecNumber evidence="10">2.4.1.-</ecNumber>
    </recommendedName>
</protein>
<organism evidence="11 12">
    <name type="scientific">Tribonema minus</name>
    <dbReference type="NCBI Taxonomy" id="303371"/>
    <lineage>
        <taxon>Eukaryota</taxon>
        <taxon>Sar</taxon>
        <taxon>Stramenopiles</taxon>
        <taxon>Ochrophyta</taxon>
        <taxon>PX clade</taxon>
        <taxon>Xanthophyceae</taxon>
        <taxon>Tribonematales</taxon>
        <taxon>Tribonemataceae</taxon>
        <taxon>Tribonema</taxon>
    </lineage>
</organism>
<keyword evidence="6 10" id="KW-0812">Transmembrane</keyword>
<keyword evidence="9 10" id="KW-0472">Membrane</keyword>
<evidence type="ECO:0000256" key="9">
    <source>
        <dbReference type="ARBA" id="ARBA00023136"/>
    </source>
</evidence>
<feature type="transmembrane region" description="Helical" evidence="10">
    <location>
        <begin position="142"/>
        <end position="175"/>
    </location>
</feature>
<sequence>MLLAYSFAQTARAAAAPLPCAASGYHRATWEYAPQFALRSYAYLLPSVLVEHLTSFVLTLAGFFDTKFFVWMGIRGFWAVLSAAAEVHLYKAAKTRLGGRVGILTLLLSGGSAGMFSAAPALLPSSTAMILTTIMTALWMEWKWNAAIFVGALCVLGTGWPFVAVLMIPFTWNCLRDAMTTGGASRVAARITWGLICFGAVGAVTYAVDSSYYGTSAWPNFNIVKYNALSQGKGDELYGVEPWTYYVKNLLINTSCAAPLALLLPVVMLLNRWDRFKPSLLVRKMEFTRSRAMLMFAMPAYLWLAVMFAKPHKEERFLYPAYPFLFVGAAAAVDTLTLLLARVEARLPPSAMGKQVLKDVHLMLSSGVVAFALGMGSIRAMAVTTYHTGHCGVLKQAFNSELRARLAQPDSSAAQRLSLCVGEDWHRFPSSYFLPDKVELRFIKTGYTGQLPQPFSADKGTSAVPRQPFNDLNKEETSRYTALSDCDYVMDTIWRTRTTDLIAEMKKSPEDWGKVTGRRIIDTQLSDPALRAFYIPFLSRSFVVYGQVTLFRRLKPAKGGKSRKDKK</sequence>
<comment type="subcellular location">
    <subcellularLocation>
        <location evidence="1 10">Endoplasmic reticulum membrane</location>
        <topology evidence="1 10">Multi-pass membrane protein</topology>
    </subcellularLocation>
</comment>
<accession>A0A835YXB7</accession>
<evidence type="ECO:0000256" key="10">
    <source>
        <dbReference type="RuleBase" id="RU363075"/>
    </source>
</evidence>
<evidence type="ECO:0000256" key="2">
    <source>
        <dbReference type="ARBA" id="ARBA00004922"/>
    </source>
</evidence>
<dbReference type="InterPro" id="IPR005599">
    <property type="entry name" value="GPI_mannosylTrfase"/>
</dbReference>
<dbReference type="GO" id="GO:0000026">
    <property type="term" value="F:alpha-1,2-mannosyltransferase activity"/>
    <property type="evidence" value="ECO:0007669"/>
    <property type="project" value="TreeGrafter"/>
</dbReference>
<evidence type="ECO:0000256" key="7">
    <source>
        <dbReference type="ARBA" id="ARBA00022824"/>
    </source>
</evidence>
<evidence type="ECO:0000313" key="12">
    <source>
        <dbReference type="Proteomes" id="UP000664859"/>
    </source>
</evidence>
<feature type="transmembrane region" description="Helical" evidence="10">
    <location>
        <begin position="321"/>
        <end position="341"/>
    </location>
</feature>
<evidence type="ECO:0000256" key="4">
    <source>
        <dbReference type="ARBA" id="ARBA00022676"/>
    </source>
</evidence>
<proteinExistence type="inferred from homology"/>